<evidence type="ECO:0000313" key="3">
    <source>
        <dbReference type="Proteomes" id="UP001054902"/>
    </source>
</evidence>
<proteinExistence type="predicted"/>
<evidence type="ECO:0000256" key="1">
    <source>
        <dbReference type="SAM" id="MobiDB-lite"/>
    </source>
</evidence>
<keyword evidence="3" id="KW-1185">Reference proteome</keyword>
<dbReference type="EMBL" id="BLLK01000023">
    <property type="protein sequence ID" value="GFH47799.1"/>
    <property type="molecule type" value="Genomic_DNA"/>
</dbReference>
<comment type="caution">
    <text evidence="2">The sequence shown here is derived from an EMBL/GenBank/DDBJ whole genome shotgun (WGS) entry which is preliminary data.</text>
</comment>
<accession>A0AAD3CLC3</accession>
<feature type="region of interest" description="Disordered" evidence="1">
    <location>
        <begin position="15"/>
        <end position="39"/>
    </location>
</feature>
<organism evidence="2 3">
    <name type="scientific">Chaetoceros tenuissimus</name>
    <dbReference type="NCBI Taxonomy" id="426638"/>
    <lineage>
        <taxon>Eukaryota</taxon>
        <taxon>Sar</taxon>
        <taxon>Stramenopiles</taxon>
        <taxon>Ochrophyta</taxon>
        <taxon>Bacillariophyta</taxon>
        <taxon>Coscinodiscophyceae</taxon>
        <taxon>Chaetocerotophycidae</taxon>
        <taxon>Chaetocerotales</taxon>
        <taxon>Chaetocerotaceae</taxon>
        <taxon>Chaetoceros</taxon>
    </lineage>
</organism>
<feature type="region of interest" description="Disordered" evidence="1">
    <location>
        <begin position="264"/>
        <end position="288"/>
    </location>
</feature>
<protein>
    <submittedName>
        <fullName evidence="2">Uncharacterized protein</fullName>
    </submittedName>
</protein>
<gene>
    <name evidence="2" type="ORF">CTEN210_04275</name>
</gene>
<evidence type="ECO:0000313" key="2">
    <source>
        <dbReference type="EMBL" id="GFH47799.1"/>
    </source>
</evidence>
<reference evidence="2 3" key="1">
    <citation type="journal article" date="2021" name="Sci. Rep.">
        <title>The genome of the diatom Chaetoceros tenuissimus carries an ancient integrated fragment of an extant virus.</title>
        <authorList>
            <person name="Hongo Y."/>
            <person name="Kimura K."/>
            <person name="Takaki Y."/>
            <person name="Yoshida Y."/>
            <person name="Baba S."/>
            <person name="Kobayashi G."/>
            <person name="Nagasaki K."/>
            <person name="Hano T."/>
            <person name="Tomaru Y."/>
        </authorList>
    </citation>
    <scope>NUCLEOTIDE SEQUENCE [LARGE SCALE GENOMIC DNA]</scope>
    <source>
        <strain evidence="2 3">NIES-3715</strain>
    </source>
</reference>
<dbReference type="Proteomes" id="UP001054902">
    <property type="component" value="Unassembled WGS sequence"/>
</dbReference>
<name>A0AAD3CLC3_9STRA</name>
<sequence length="288" mass="32697">MDFASAFNDEEARCSIDRTNNNHKSSVIPPAKGDTHDHHSLNHYESLMLDNSIHTIGLNYDSVEHQLSVLERDSDDLFDSLLGTKRKQNSSSSLLVPLQESTAFPITKSLRRNSTSFNFNEDLGYNDIDNLFMTEDTVSGRTSTSEFTSDFSSSILVSKESTGPRRDSKKNKKPTAEAMHAFNQEYEARLNDLRQCMSRTKSSRSRVAKLKQVMKQRYLNKYSYRNNKLAKSIGINTASTDYSKQKLLQSQMYLNQVSDTSLLRTTDESSRHSSRSNTPSSNDIFTLK</sequence>
<dbReference type="AlphaFoldDB" id="A0AAD3CLC3"/>